<dbReference type="PROSITE" id="PS00211">
    <property type="entry name" value="ABC_TRANSPORTER_1"/>
    <property type="match status" value="1"/>
</dbReference>
<dbReference type="CDD" id="cd03255">
    <property type="entry name" value="ABC_MJ0796_LolCDE_FtsE"/>
    <property type="match status" value="1"/>
</dbReference>
<dbReference type="GO" id="GO:0016887">
    <property type="term" value="F:ATP hydrolysis activity"/>
    <property type="evidence" value="ECO:0007669"/>
    <property type="project" value="InterPro"/>
</dbReference>
<keyword evidence="1" id="KW-0813">Transport</keyword>
<evidence type="ECO:0000313" key="6">
    <source>
        <dbReference type="Proteomes" id="UP000177996"/>
    </source>
</evidence>
<evidence type="ECO:0000256" key="1">
    <source>
        <dbReference type="ARBA" id="ARBA00022448"/>
    </source>
</evidence>
<dbReference type="InterPro" id="IPR017871">
    <property type="entry name" value="ABC_transporter-like_CS"/>
</dbReference>
<keyword evidence="3 5" id="KW-0067">ATP-binding</keyword>
<dbReference type="Gene3D" id="3.40.50.300">
    <property type="entry name" value="P-loop containing nucleotide triphosphate hydrolases"/>
    <property type="match status" value="1"/>
</dbReference>
<dbReference type="Pfam" id="PF00005">
    <property type="entry name" value="ABC_tran"/>
    <property type="match status" value="1"/>
</dbReference>
<dbReference type="PROSITE" id="PS50893">
    <property type="entry name" value="ABC_TRANSPORTER_2"/>
    <property type="match status" value="1"/>
</dbReference>
<dbReference type="FunFam" id="3.40.50.300:FF:000032">
    <property type="entry name" value="Export ABC transporter ATP-binding protein"/>
    <property type="match status" value="1"/>
</dbReference>
<dbReference type="GO" id="GO:0098796">
    <property type="term" value="C:membrane protein complex"/>
    <property type="evidence" value="ECO:0007669"/>
    <property type="project" value="UniProtKB-ARBA"/>
</dbReference>
<sequence length="232" mass="25319">MPLIKVTNLEKVFESEGASTRALDGVDLSVEKGEFMAVVGPSGSGKSTLLQILGLLDGPSSGEYLLNGKDTQLFTDKELAVRRNKTMGFIFQSFNLLARTSVLENVKLPLAYSLIPPREWDRLAQKGIGAVELTPRVHHAPSQLSGGERQRVAIARALVNDPEIIFADEPTGNLDSVSGERVMDILEELHNSGKTVILITHDRRLAARALRAILMKDGAIVWDGDAKRIPEL</sequence>
<dbReference type="Proteomes" id="UP000177996">
    <property type="component" value="Unassembled WGS sequence"/>
</dbReference>
<dbReference type="GO" id="GO:0005524">
    <property type="term" value="F:ATP binding"/>
    <property type="evidence" value="ECO:0007669"/>
    <property type="project" value="UniProtKB-KW"/>
</dbReference>
<dbReference type="SUPFAM" id="SSF52540">
    <property type="entry name" value="P-loop containing nucleoside triphosphate hydrolases"/>
    <property type="match status" value="1"/>
</dbReference>
<feature type="domain" description="ABC transporter" evidence="4">
    <location>
        <begin position="4"/>
        <end position="232"/>
    </location>
</feature>
<comment type="caution">
    <text evidence="5">The sequence shown here is derived from an EMBL/GenBank/DDBJ whole genome shotgun (WGS) entry which is preliminary data.</text>
</comment>
<dbReference type="EMBL" id="MHLL01000037">
    <property type="protein sequence ID" value="OGZ08337.1"/>
    <property type="molecule type" value="Genomic_DNA"/>
</dbReference>
<name>A0A1G2D494_9BACT</name>
<dbReference type="InterPro" id="IPR015854">
    <property type="entry name" value="ABC_transpr_LolD-like"/>
</dbReference>
<evidence type="ECO:0000313" key="5">
    <source>
        <dbReference type="EMBL" id="OGZ08337.1"/>
    </source>
</evidence>
<dbReference type="GO" id="GO:0005886">
    <property type="term" value="C:plasma membrane"/>
    <property type="evidence" value="ECO:0007669"/>
    <property type="project" value="TreeGrafter"/>
</dbReference>
<dbReference type="PANTHER" id="PTHR24220:SF86">
    <property type="entry name" value="ABC TRANSPORTER ABCH.1"/>
    <property type="match status" value="1"/>
</dbReference>
<gene>
    <name evidence="5" type="ORF">A3D65_00415</name>
</gene>
<keyword evidence="2" id="KW-0547">Nucleotide-binding</keyword>
<evidence type="ECO:0000256" key="3">
    <source>
        <dbReference type="ARBA" id="ARBA00022840"/>
    </source>
</evidence>
<dbReference type="InterPro" id="IPR027417">
    <property type="entry name" value="P-loop_NTPase"/>
</dbReference>
<reference evidence="5 6" key="1">
    <citation type="journal article" date="2016" name="Nat. Commun.">
        <title>Thousands of microbial genomes shed light on interconnected biogeochemical processes in an aquifer system.</title>
        <authorList>
            <person name="Anantharaman K."/>
            <person name="Brown C.T."/>
            <person name="Hug L.A."/>
            <person name="Sharon I."/>
            <person name="Castelle C.J."/>
            <person name="Probst A.J."/>
            <person name="Thomas B.C."/>
            <person name="Singh A."/>
            <person name="Wilkins M.J."/>
            <person name="Karaoz U."/>
            <person name="Brodie E.L."/>
            <person name="Williams K.H."/>
            <person name="Hubbard S.S."/>
            <person name="Banfield J.F."/>
        </authorList>
    </citation>
    <scope>NUCLEOTIDE SEQUENCE [LARGE SCALE GENOMIC DNA]</scope>
</reference>
<dbReference type="InterPro" id="IPR017911">
    <property type="entry name" value="MacB-like_ATP-bd"/>
</dbReference>
<organism evidence="5 6">
    <name type="scientific">Candidatus Lloydbacteria bacterium RIFCSPHIGHO2_02_FULL_50_13</name>
    <dbReference type="NCBI Taxonomy" id="1798661"/>
    <lineage>
        <taxon>Bacteria</taxon>
        <taxon>Candidatus Lloydiibacteriota</taxon>
    </lineage>
</organism>
<evidence type="ECO:0000259" key="4">
    <source>
        <dbReference type="PROSITE" id="PS50893"/>
    </source>
</evidence>
<dbReference type="PANTHER" id="PTHR24220">
    <property type="entry name" value="IMPORT ATP-BINDING PROTEIN"/>
    <property type="match status" value="1"/>
</dbReference>
<dbReference type="STRING" id="1798661.A3D65_00415"/>
<dbReference type="InterPro" id="IPR003593">
    <property type="entry name" value="AAA+_ATPase"/>
</dbReference>
<accession>A0A1G2D494</accession>
<dbReference type="InterPro" id="IPR003439">
    <property type="entry name" value="ABC_transporter-like_ATP-bd"/>
</dbReference>
<proteinExistence type="predicted"/>
<evidence type="ECO:0000256" key="2">
    <source>
        <dbReference type="ARBA" id="ARBA00022741"/>
    </source>
</evidence>
<protein>
    <submittedName>
        <fullName evidence="5">Macrolide ABC transporter ATP-binding protein</fullName>
    </submittedName>
</protein>
<dbReference type="GO" id="GO:0022857">
    <property type="term" value="F:transmembrane transporter activity"/>
    <property type="evidence" value="ECO:0007669"/>
    <property type="project" value="TreeGrafter"/>
</dbReference>
<dbReference type="SMART" id="SM00382">
    <property type="entry name" value="AAA"/>
    <property type="match status" value="1"/>
</dbReference>
<dbReference type="AlphaFoldDB" id="A0A1G2D494"/>